<evidence type="ECO:0000256" key="2">
    <source>
        <dbReference type="ARBA" id="ARBA00008370"/>
    </source>
</evidence>
<evidence type="ECO:0000256" key="6">
    <source>
        <dbReference type="ARBA" id="ARBA00022989"/>
    </source>
</evidence>
<evidence type="ECO:0000256" key="1">
    <source>
        <dbReference type="ARBA" id="ARBA00004434"/>
    </source>
</evidence>
<evidence type="ECO:0000256" key="9">
    <source>
        <dbReference type="SAM" id="Phobius"/>
    </source>
</evidence>
<proteinExistence type="inferred from homology"/>
<keyword evidence="4 9" id="KW-0812">Transmembrane</keyword>
<accession>A0A8D8YEU5</accession>
<evidence type="ECO:0000256" key="3">
    <source>
        <dbReference type="ARBA" id="ARBA00021814"/>
    </source>
</evidence>
<dbReference type="AlphaFoldDB" id="A0A8D8YEU5"/>
<dbReference type="EMBL" id="HBUF01064674">
    <property type="protein sequence ID" value="CAG6627212.1"/>
    <property type="molecule type" value="Transcribed_RNA"/>
</dbReference>
<dbReference type="EMBL" id="HBUF01184387">
    <property type="protein sequence ID" value="CAG6656241.1"/>
    <property type="molecule type" value="Transcribed_RNA"/>
</dbReference>
<evidence type="ECO:0000313" key="10">
    <source>
        <dbReference type="EMBL" id="CAG6727435.1"/>
    </source>
</evidence>
<dbReference type="PANTHER" id="PTHR17130:SF14">
    <property type="entry name" value="CYTOCHROME C OXIDASE ASSEMBLY PROTEIN COX16 HOMOLOG, MITOCHONDRIAL"/>
    <property type="match status" value="1"/>
</dbReference>
<sequence length="125" mass="14878">MDKLLLRFQQLRRQKLFNYGVPFVVFVVGSSFVLREFTTLRYEFRKSEALDPSELKTIGIEKKDPSEITLEKIYEKTQKEIDLDNWTQVRGPRPWEDMSEFEKLKQENLSKKQAARLAQPESQHI</sequence>
<comment type="subcellular location">
    <subcellularLocation>
        <location evidence="1">Mitochondrion inner membrane</location>
        <topology evidence="1">Single-pass membrane protein</topology>
    </subcellularLocation>
</comment>
<keyword evidence="7" id="KW-0496">Mitochondrion</keyword>
<comment type="similarity">
    <text evidence="2">Belongs to the COX16 family.</text>
</comment>
<evidence type="ECO:0000256" key="4">
    <source>
        <dbReference type="ARBA" id="ARBA00022692"/>
    </source>
</evidence>
<feature type="transmembrane region" description="Helical" evidence="9">
    <location>
        <begin position="16"/>
        <end position="34"/>
    </location>
</feature>
<keyword evidence="8 9" id="KW-0472">Membrane</keyword>
<dbReference type="EMBL" id="HBUF01184386">
    <property type="protein sequence ID" value="CAG6656240.1"/>
    <property type="molecule type" value="Transcribed_RNA"/>
</dbReference>
<dbReference type="GO" id="GO:0033617">
    <property type="term" value="P:mitochondrial respiratory chain complex IV assembly"/>
    <property type="evidence" value="ECO:0007669"/>
    <property type="project" value="TreeGrafter"/>
</dbReference>
<dbReference type="EMBL" id="HBUF01064673">
    <property type="protein sequence ID" value="CAG6627211.1"/>
    <property type="molecule type" value="Transcribed_RNA"/>
</dbReference>
<dbReference type="PANTHER" id="PTHR17130">
    <property type="entry name" value="MITOCHONDRIAL OUTER MEMBRANE PROTEIN 25"/>
    <property type="match status" value="1"/>
</dbReference>
<dbReference type="EMBL" id="HBUF01374034">
    <property type="protein sequence ID" value="CAG6727435.1"/>
    <property type="molecule type" value="Transcribed_RNA"/>
</dbReference>
<evidence type="ECO:0000256" key="5">
    <source>
        <dbReference type="ARBA" id="ARBA00022792"/>
    </source>
</evidence>
<evidence type="ECO:0000256" key="7">
    <source>
        <dbReference type="ARBA" id="ARBA00023128"/>
    </source>
</evidence>
<reference evidence="10" key="1">
    <citation type="submission" date="2021-05" db="EMBL/GenBank/DDBJ databases">
        <authorList>
            <person name="Alioto T."/>
            <person name="Alioto T."/>
            <person name="Gomez Garrido J."/>
        </authorList>
    </citation>
    <scope>NUCLEOTIDE SEQUENCE</scope>
</reference>
<name>A0A8D8YEU5_9HEMI</name>
<dbReference type="InterPro" id="IPR020164">
    <property type="entry name" value="Cyt_c_Oxase_assmbl_COX16"/>
</dbReference>
<dbReference type="EMBL" id="HBUF01184385">
    <property type="protein sequence ID" value="CAG6656239.1"/>
    <property type="molecule type" value="Transcribed_RNA"/>
</dbReference>
<keyword evidence="6 9" id="KW-1133">Transmembrane helix</keyword>
<organism evidence="10">
    <name type="scientific">Cacopsylla melanoneura</name>
    <dbReference type="NCBI Taxonomy" id="428564"/>
    <lineage>
        <taxon>Eukaryota</taxon>
        <taxon>Metazoa</taxon>
        <taxon>Ecdysozoa</taxon>
        <taxon>Arthropoda</taxon>
        <taxon>Hexapoda</taxon>
        <taxon>Insecta</taxon>
        <taxon>Pterygota</taxon>
        <taxon>Neoptera</taxon>
        <taxon>Paraneoptera</taxon>
        <taxon>Hemiptera</taxon>
        <taxon>Sternorrhyncha</taxon>
        <taxon>Psylloidea</taxon>
        <taxon>Psyllidae</taxon>
        <taxon>Psyllinae</taxon>
        <taxon>Cacopsylla</taxon>
    </lineage>
</organism>
<evidence type="ECO:0000256" key="8">
    <source>
        <dbReference type="ARBA" id="ARBA00023136"/>
    </source>
</evidence>
<dbReference type="GO" id="GO:0005743">
    <property type="term" value="C:mitochondrial inner membrane"/>
    <property type="evidence" value="ECO:0007669"/>
    <property type="project" value="UniProtKB-SubCell"/>
</dbReference>
<dbReference type="EMBL" id="HBUF01374033">
    <property type="protein sequence ID" value="CAG6727434.1"/>
    <property type="molecule type" value="Transcribed_RNA"/>
</dbReference>
<protein>
    <recommendedName>
        <fullName evidence="3">Cytochrome c oxidase assembly protein COX16 homolog, mitochondrial</fullName>
    </recommendedName>
</protein>
<dbReference type="Pfam" id="PF14138">
    <property type="entry name" value="COX16"/>
    <property type="match status" value="1"/>
</dbReference>
<keyword evidence="5" id="KW-0999">Mitochondrion inner membrane</keyword>